<dbReference type="Proteomes" id="UP000606922">
    <property type="component" value="Unassembled WGS sequence"/>
</dbReference>
<evidence type="ECO:0000313" key="12">
    <source>
        <dbReference type="Proteomes" id="UP000606922"/>
    </source>
</evidence>
<evidence type="ECO:0000256" key="9">
    <source>
        <dbReference type="HAMAP-Rule" id="MF_00161"/>
    </source>
</evidence>
<comment type="catalytic activity">
    <reaction evidence="9">
        <text>Release of signal peptides from bacterial membrane prolipoproteins. Hydrolyzes -Xaa-Yaa-Zaa-|-(S,diacylglyceryl)Cys-, in which Xaa is hydrophobic (preferably Leu), and Yaa (Ala or Ser) and Zaa (Gly or Ala) have small, neutral side chains.</text>
        <dbReference type="EC" id="3.4.23.36"/>
    </reaction>
</comment>
<dbReference type="AlphaFoldDB" id="A0A916SMX9"/>
<comment type="caution">
    <text evidence="11">The sequence shown here is derived from an EMBL/GenBank/DDBJ whole genome shotgun (WGS) entry which is preliminary data.</text>
</comment>
<evidence type="ECO:0000256" key="3">
    <source>
        <dbReference type="ARBA" id="ARBA00022670"/>
    </source>
</evidence>
<dbReference type="PANTHER" id="PTHR33695">
    <property type="entry name" value="LIPOPROTEIN SIGNAL PEPTIDASE"/>
    <property type="match status" value="1"/>
</dbReference>
<organism evidence="11 12">
    <name type="scientific">Conyzicola nivalis</name>
    <dbReference type="NCBI Taxonomy" id="1477021"/>
    <lineage>
        <taxon>Bacteria</taxon>
        <taxon>Bacillati</taxon>
        <taxon>Actinomycetota</taxon>
        <taxon>Actinomycetes</taxon>
        <taxon>Micrococcales</taxon>
        <taxon>Microbacteriaceae</taxon>
        <taxon>Conyzicola</taxon>
    </lineage>
</organism>
<dbReference type="GO" id="GO:0004190">
    <property type="term" value="F:aspartic-type endopeptidase activity"/>
    <property type="evidence" value="ECO:0007669"/>
    <property type="project" value="UniProtKB-UniRule"/>
</dbReference>
<evidence type="ECO:0000256" key="4">
    <source>
        <dbReference type="ARBA" id="ARBA00022692"/>
    </source>
</evidence>
<keyword evidence="7 9" id="KW-1133">Transmembrane helix</keyword>
<gene>
    <name evidence="9 11" type="primary">lspA</name>
    <name evidence="11" type="ORF">GCM10010979_22330</name>
</gene>
<evidence type="ECO:0000256" key="1">
    <source>
        <dbReference type="ARBA" id="ARBA00006139"/>
    </source>
</evidence>
<keyword evidence="11" id="KW-0449">Lipoprotein</keyword>
<comment type="subcellular location">
    <subcellularLocation>
        <location evidence="9">Cell membrane</location>
        <topology evidence="9">Multi-pass membrane protein</topology>
    </subcellularLocation>
</comment>
<reference evidence="11" key="1">
    <citation type="journal article" date="2014" name="Int. J. Syst. Evol. Microbiol.">
        <title>Complete genome sequence of Corynebacterium casei LMG S-19264T (=DSM 44701T), isolated from a smear-ripened cheese.</title>
        <authorList>
            <consortium name="US DOE Joint Genome Institute (JGI-PGF)"/>
            <person name="Walter F."/>
            <person name="Albersmeier A."/>
            <person name="Kalinowski J."/>
            <person name="Ruckert C."/>
        </authorList>
    </citation>
    <scope>NUCLEOTIDE SEQUENCE</scope>
    <source>
        <strain evidence="11">CGMCC 1.12813</strain>
    </source>
</reference>
<keyword evidence="5 9" id="KW-0064">Aspartyl protease</keyword>
<evidence type="ECO:0000256" key="5">
    <source>
        <dbReference type="ARBA" id="ARBA00022750"/>
    </source>
</evidence>
<evidence type="ECO:0000256" key="2">
    <source>
        <dbReference type="ARBA" id="ARBA00022475"/>
    </source>
</evidence>
<keyword evidence="2 9" id="KW-1003">Cell membrane</keyword>
<feature type="transmembrane region" description="Helical" evidence="9">
    <location>
        <begin position="70"/>
        <end position="89"/>
    </location>
</feature>
<keyword evidence="3 9" id="KW-0645">Protease</keyword>
<reference evidence="11" key="2">
    <citation type="submission" date="2020-09" db="EMBL/GenBank/DDBJ databases">
        <authorList>
            <person name="Sun Q."/>
            <person name="Zhou Y."/>
        </authorList>
    </citation>
    <scope>NUCLEOTIDE SEQUENCE</scope>
    <source>
        <strain evidence="11">CGMCC 1.12813</strain>
    </source>
</reference>
<evidence type="ECO:0000256" key="7">
    <source>
        <dbReference type="ARBA" id="ARBA00022989"/>
    </source>
</evidence>
<comment type="pathway">
    <text evidence="9">Protein modification; lipoprotein biosynthesis (signal peptide cleavage).</text>
</comment>
<feature type="active site" evidence="9">
    <location>
        <position position="130"/>
    </location>
</feature>
<sequence length="174" mass="18797">MSTDTPPARTPRRYFWFVLVIALVVIVIDQASKWWAEMALGDGEVIPVIGDLIRFQLVYNPGAAFSIGEGFTWIFTILAAAAVVFIVWYARRASSIGLTLTLGLLLGGAATHLGDRLFRDPAFARGHVVDFIAYGNLFIGNIADIAIFAGAVMLVVLTVRGARADERATPDDAA</sequence>
<dbReference type="PRINTS" id="PR00781">
    <property type="entry name" value="LIPOSIGPTASE"/>
</dbReference>
<dbReference type="NCBIfam" id="TIGR00077">
    <property type="entry name" value="lspA"/>
    <property type="match status" value="1"/>
</dbReference>
<keyword evidence="8 9" id="KW-0472">Membrane</keyword>
<evidence type="ECO:0000256" key="8">
    <source>
        <dbReference type="ARBA" id="ARBA00023136"/>
    </source>
</evidence>
<proteinExistence type="inferred from homology"/>
<keyword evidence="12" id="KW-1185">Reference proteome</keyword>
<dbReference type="GO" id="GO:0006508">
    <property type="term" value="P:proteolysis"/>
    <property type="evidence" value="ECO:0007669"/>
    <property type="project" value="UniProtKB-KW"/>
</dbReference>
<evidence type="ECO:0000313" key="11">
    <source>
        <dbReference type="EMBL" id="GGB07346.1"/>
    </source>
</evidence>
<keyword evidence="6 9" id="KW-0378">Hydrolase</keyword>
<dbReference type="EC" id="3.4.23.36" evidence="9"/>
<feature type="transmembrane region" description="Helical" evidence="9">
    <location>
        <begin position="134"/>
        <end position="157"/>
    </location>
</feature>
<protein>
    <recommendedName>
        <fullName evidence="9">Lipoprotein signal peptidase</fullName>
        <ecNumber evidence="9">3.4.23.36</ecNumber>
    </recommendedName>
    <alternativeName>
        <fullName evidence="9">Prolipoprotein signal peptidase</fullName>
    </alternativeName>
    <alternativeName>
        <fullName evidence="9">Signal peptidase II</fullName>
        <shortName evidence="9">SPase II</shortName>
    </alternativeName>
</protein>
<feature type="active site" evidence="9">
    <location>
        <position position="144"/>
    </location>
</feature>
<dbReference type="Pfam" id="PF01252">
    <property type="entry name" value="Peptidase_A8"/>
    <property type="match status" value="1"/>
</dbReference>
<evidence type="ECO:0000256" key="10">
    <source>
        <dbReference type="RuleBase" id="RU004181"/>
    </source>
</evidence>
<dbReference type="EMBL" id="BMGB01000001">
    <property type="protein sequence ID" value="GGB07346.1"/>
    <property type="molecule type" value="Genomic_DNA"/>
</dbReference>
<dbReference type="GO" id="GO:0005886">
    <property type="term" value="C:plasma membrane"/>
    <property type="evidence" value="ECO:0007669"/>
    <property type="project" value="UniProtKB-SubCell"/>
</dbReference>
<dbReference type="InterPro" id="IPR001872">
    <property type="entry name" value="Peptidase_A8"/>
</dbReference>
<comment type="function">
    <text evidence="9">This protein specifically catalyzes the removal of signal peptides from prolipoproteins.</text>
</comment>
<comment type="similarity">
    <text evidence="1 9 10">Belongs to the peptidase A8 family.</text>
</comment>
<name>A0A916SMX9_9MICO</name>
<dbReference type="HAMAP" id="MF_00161">
    <property type="entry name" value="LspA"/>
    <property type="match status" value="1"/>
</dbReference>
<feature type="transmembrane region" description="Helical" evidence="9">
    <location>
        <begin position="14"/>
        <end position="32"/>
    </location>
</feature>
<evidence type="ECO:0000256" key="6">
    <source>
        <dbReference type="ARBA" id="ARBA00022801"/>
    </source>
</evidence>
<dbReference type="RefSeq" id="WP_188510675.1">
    <property type="nucleotide sequence ID" value="NZ_BMGB01000001.1"/>
</dbReference>
<keyword evidence="4 9" id="KW-0812">Transmembrane</keyword>
<dbReference type="PANTHER" id="PTHR33695:SF1">
    <property type="entry name" value="LIPOPROTEIN SIGNAL PEPTIDASE"/>
    <property type="match status" value="1"/>
</dbReference>
<feature type="transmembrane region" description="Helical" evidence="9">
    <location>
        <begin position="96"/>
        <end position="114"/>
    </location>
</feature>
<accession>A0A916SMX9</accession>